<dbReference type="AlphaFoldDB" id="A0A1D2QS13"/>
<comment type="similarity">
    <text evidence="2">Belongs to the autoinducer-2 exporter (AI-2E) (TC 2.A.86) family.</text>
</comment>
<evidence type="ECO:0000256" key="4">
    <source>
        <dbReference type="ARBA" id="ARBA00022989"/>
    </source>
</evidence>
<feature type="transmembrane region" description="Helical" evidence="6">
    <location>
        <begin position="196"/>
        <end position="217"/>
    </location>
</feature>
<comment type="subcellular location">
    <subcellularLocation>
        <location evidence="1">Membrane</location>
        <topology evidence="1">Multi-pass membrane protein</topology>
    </subcellularLocation>
</comment>
<proteinExistence type="inferred from homology"/>
<keyword evidence="5 6" id="KW-0472">Membrane</keyword>
<dbReference type="Pfam" id="PF01594">
    <property type="entry name" value="AI-2E_transport"/>
    <property type="match status" value="1"/>
</dbReference>
<evidence type="ECO:0000256" key="5">
    <source>
        <dbReference type="ARBA" id="ARBA00023136"/>
    </source>
</evidence>
<accession>A0A1D2QS13</accession>
<dbReference type="GO" id="GO:0055085">
    <property type="term" value="P:transmembrane transport"/>
    <property type="evidence" value="ECO:0007669"/>
    <property type="project" value="TreeGrafter"/>
</dbReference>
<organism evidence="7 8">
    <name type="scientific">Candidatus Endobugula sertula</name>
    <name type="common">Bugula neritina bacterial symbiont</name>
    <dbReference type="NCBI Taxonomy" id="62101"/>
    <lineage>
        <taxon>Bacteria</taxon>
        <taxon>Pseudomonadati</taxon>
        <taxon>Pseudomonadota</taxon>
        <taxon>Gammaproteobacteria</taxon>
        <taxon>Cellvibrionales</taxon>
        <taxon>Cellvibrionaceae</taxon>
        <taxon>Candidatus Endobugula</taxon>
    </lineage>
</organism>
<feature type="transmembrane region" description="Helical" evidence="6">
    <location>
        <begin position="260"/>
        <end position="278"/>
    </location>
</feature>
<name>A0A1D2QS13_9GAMM</name>
<evidence type="ECO:0000256" key="3">
    <source>
        <dbReference type="ARBA" id="ARBA00022692"/>
    </source>
</evidence>
<dbReference type="EMBL" id="MDLC01000010">
    <property type="protein sequence ID" value="ODS24362.1"/>
    <property type="molecule type" value="Genomic_DNA"/>
</dbReference>
<evidence type="ECO:0000256" key="1">
    <source>
        <dbReference type="ARBA" id="ARBA00004141"/>
    </source>
</evidence>
<comment type="caution">
    <text evidence="7">The sequence shown here is derived from an EMBL/GenBank/DDBJ whole genome shotgun (WGS) entry which is preliminary data.</text>
</comment>
<feature type="transmembrane region" description="Helical" evidence="6">
    <location>
        <begin position="32"/>
        <end position="50"/>
    </location>
</feature>
<dbReference type="PANTHER" id="PTHR21716:SF64">
    <property type="entry name" value="AI-2 TRANSPORT PROTEIN TQSA"/>
    <property type="match status" value="1"/>
</dbReference>
<reference evidence="7 8" key="1">
    <citation type="journal article" date="2016" name="Appl. Environ. Microbiol.">
        <title>Lack of Overt Genome Reduction in the Bryostatin-Producing Bryozoan Symbiont "Candidatus Endobugula sertula".</title>
        <authorList>
            <person name="Miller I.J."/>
            <person name="Vanee N."/>
            <person name="Fong S.S."/>
            <person name="Lim-Fong G.E."/>
            <person name="Kwan J.C."/>
        </authorList>
    </citation>
    <scope>NUCLEOTIDE SEQUENCE [LARGE SCALE GENOMIC DNA]</scope>
    <source>
        <strain evidence="7">AB1-4</strain>
    </source>
</reference>
<dbReference type="STRING" id="62101.AB835_04145"/>
<dbReference type="PANTHER" id="PTHR21716">
    <property type="entry name" value="TRANSMEMBRANE PROTEIN"/>
    <property type="match status" value="1"/>
</dbReference>
<keyword evidence="4 6" id="KW-1133">Transmembrane helix</keyword>
<evidence type="ECO:0000256" key="2">
    <source>
        <dbReference type="ARBA" id="ARBA00009773"/>
    </source>
</evidence>
<feature type="transmembrane region" description="Helical" evidence="6">
    <location>
        <begin position="143"/>
        <end position="162"/>
    </location>
</feature>
<evidence type="ECO:0000313" key="7">
    <source>
        <dbReference type="EMBL" id="ODS24362.1"/>
    </source>
</evidence>
<dbReference type="Proteomes" id="UP000242502">
    <property type="component" value="Unassembled WGS sequence"/>
</dbReference>
<feature type="transmembrane region" description="Helical" evidence="6">
    <location>
        <begin position="290"/>
        <end position="312"/>
    </location>
</feature>
<dbReference type="GO" id="GO:0016020">
    <property type="term" value="C:membrane"/>
    <property type="evidence" value="ECO:0007669"/>
    <property type="project" value="UniProtKB-SubCell"/>
</dbReference>
<evidence type="ECO:0008006" key="9">
    <source>
        <dbReference type="Google" id="ProtNLM"/>
    </source>
</evidence>
<evidence type="ECO:0000256" key="6">
    <source>
        <dbReference type="SAM" id="Phobius"/>
    </source>
</evidence>
<protein>
    <recommendedName>
        <fullName evidence="9">AI-2E family transporter</fullName>
    </recommendedName>
</protein>
<feature type="transmembrane region" description="Helical" evidence="6">
    <location>
        <begin position="223"/>
        <end position="253"/>
    </location>
</feature>
<feature type="transmembrane region" description="Helical" evidence="6">
    <location>
        <begin position="9"/>
        <end position="26"/>
    </location>
</feature>
<keyword evidence="3 6" id="KW-0812">Transmembrane</keyword>
<sequence>MQQTNSSPITHFLIVVAAFIVVVAGMRAAETILVPFLLSLFIAIICTPLLSMMKRYRIPTGISIGLIIVMMMLVGTFIGAIVGSSINSFRTDIPLYQERLLQLSYNIQEWLTSMGLVINQQLWKELFNPSAALTIAGNTLNSFGNMMTDGFMILLTVMFILAEEVNFIDKLRNASNSSKKTIDALMHFSSSINTYMAIKTLISLATGLLVMVALMMIGVDYPVLWGLLAFMLNFIPTFGSILAAIPPVLLAIVQLGFEEALITALLYVAVNIIVGSIIEPRVMGKGLDLSSLVVFLSLIFWGWVLGPVGMLLSVPLTIMVKIALENSPETHWIGVMLGSGVKHQ</sequence>
<feature type="transmembrane region" description="Helical" evidence="6">
    <location>
        <begin position="62"/>
        <end position="86"/>
    </location>
</feature>
<dbReference type="InterPro" id="IPR002549">
    <property type="entry name" value="AI-2E-like"/>
</dbReference>
<evidence type="ECO:0000313" key="8">
    <source>
        <dbReference type="Proteomes" id="UP000242502"/>
    </source>
</evidence>
<gene>
    <name evidence="7" type="ORF">AB835_04145</name>
</gene>